<dbReference type="GO" id="GO:0042777">
    <property type="term" value="P:proton motive force-driven plasma membrane ATP synthesis"/>
    <property type="evidence" value="ECO:0007669"/>
    <property type="project" value="UniProtKB-UniRule"/>
</dbReference>
<dbReference type="AlphaFoldDB" id="A0A8G2L7T0"/>
<keyword evidence="6 7" id="KW-0066">ATP synthesis</keyword>
<evidence type="ECO:0000256" key="4">
    <source>
        <dbReference type="ARBA" id="ARBA00023065"/>
    </source>
</evidence>
<dbReference type="GO" id="GO:0033178">
    <property type="term" value="C:proton-transporting two-sector ATPase complex, catalytic domain"/>
    <property type="evidence" value="ECO:0007669"/>
    <property type="project" value="InterPro"/>
</dbReference>
<evidence type="ECO:0000256" key="2">
    <source>
        <dbReference type="ARBA" id="ARBA00022448"/>
    </source>
</evidence>
<dbReference type="NCBIfam" id="NF002264">
    <property type="entry name" value="PRK01194.1"/>
    <property type="match status" value="1"/>
</dbReference>
<dbReference type="InterPro" id="IPR002842">
    <property type="entry name" value="ATPase_V1_Esu"/>
</dbReference>
<evidence type="ECO:0000313" key="8">
    <source>
        <dbReference type="EMBL" id="SMD30615.1"/>
    </source>
</evidence>
<organism evidence="8 9">
    <name type="scientific">Picrophilus torridus (strain ATCC 700027 / DSM 9790 / JCM 10055 / NBRC 100828 / KAW 2/3)</name>
    <dbReference type="NCBI Taxonomy" id="1122961"/>
    <lineage>
        <taxon>Archaea</taxon>
        <taxon>Methanobacteriati</taxon>
        <taxon>Thermoplasmatota</taxon>
        <taxon>Thermoplasmata</taxon>
        <taxon>Thermoplasmatales</taxon>
        <taxon>Picrophilaceae</taxon>
        <taxon>Picrophilus</taxon>
    </lineage>
</organism>
<reference evidence="8 9" key="1">
    <citation type="submission" date="2017-04" db="EMBL/GenBank/DDBJ databases">
        <authorList>
            <person name="Varghese N."/>
            <person name="Submissions S."/>
        </authorList>
    </citation>
    <scope>NUCLEOTIDE SEQUENCE [LARGE SCALE GENOMIC DNA]</scope>
    <source>
        <strain evidence="8 9">DSM 9789</strain>
    </source>
</reference>
<comment type="similarity">
    <text evidence="1 7">Belongs to the V-ATPase E subunit family.</text>
</comment>
<dbReference type="GO" id="GO:0005886">
    <property type="term" value="C:plasma membrane"/>
    <property type="evidence" value="ECO:0007669"/>
    <property type="project" value="UniProtKB-SubCell"/>
</dbReference>
<dbReference type="SUPFAM" id="SSF160527">
    <property type="entry name" value="V-type ATPase subunit E-like"/>
    <property type="match status" value="1"/>
</dbReference>
<dbReference type="GO" id="GO:0046933">
    <property type="term" value="F:proton-transporting ATP synthase activity, rotational mechanism"/>
    <property type="evidence" value="ECO:0007669"/>
    <property type="project" value="UniProtKB-UniRule"/>
</dbReference>
<evidence type="ECO:0000256" key="1">
    <source>
        <dbReference type="ARBA" id="ARBA00005901"/>
    </source>
</evidence>
<keyword evidence="2 7" id="KW-0813">Transport</keyword>
<dbReference type="Gene3D" id="3.30.2320.30">
    <property type="entry name" value="ATP synthase, E subunit, C-terminal"/>
    <property type="match status" value="1"/>
</dbReference>
<accession>A0A8G2L7T0</accession>
<keyword evidence="7" id="KW-1003">Cell membrane</keyword>
<evidence type="ECO:0000313" key="9">
    <source>
        <dbReference type="Proteomes" id="UP000192315"/>
    </source>
</evidence>
<evidence type="ECO:0000256" key="6">
    <source>
        <dbReference type="ARBA" id="ARBA00023310"/>
    </source>
</evidence>
<sequence length="183" mass="21444">MMSLADIIKDIDKSREEQISKINDEYSKRIEELKKSCDSRIQSIKEYYEKKKEADIKTLKKVQEDKIKIDSKSIKMEKRREIVKDALDISYYHLMNITKSKRYDSILNSMVSTAIKTLGEDCEIFASESDAKKINNAKADHKINGGIIAYSKDKKRMLDFRLNSIFENIKDDLASYFYENIEE</sequence>
<proteinExistence type="inferred from homology"/>
<protein>
    <recommendedName>
        <fullName evidence="7">A-type ATP synthase subunit E</fullName>
    </recommendedName>
</protein>
<keyword evidence="4 7" id="KW-0406">Ion transport</keyword>
<name>A0A8G2L7T0_PICTO</name>
<dbReference type="InterPro" id="IPR038495">
    <property type="entry name" value="ATPase_E_C"/>
</dbReference>
<dbReference type="EMBL" id="FWYE01000001">
    <property type="protein sequence ID" value="SMD30615.1"/>
    <property type="molecule type" value="Genomic_DNA"/>
</dbReference>
<evidence type="ECO:0000256" key="5">
    <source>
        <dbReference type="ARBA" id="ARBA00023136"/>
    </source>
</evidence>
<dbReference type="HAMAP" id="MF_00311">
    <property type="entry name" value="ATP_synth_E_arch"/>
    <property type="match status" value="1"/>
</dbReference>
<keyword evidence="5 7" id="KW-0472">Membrane</keyword>
<comment type="caution">
    <text evidence="8">The sequence shown here is derived from an EMBL/GenBank/DDBJ whole genome shotgun (WGS) entry which is preliminary data.</text>
</comment>
<comment type="subunit">
    <text evidence="7">Has multiple subunits with at least A(3), B(3), C, D, E, F, H, I and proteolipid K(x).</text>
</comment>
<comment type="function">
    <text evidence="7">Component of the A-type ATP synthase that produces ATP from ADP in the presence of a proton gradient across the membrane.</text>
</comment>
<gene>
    <name evidence="7" type="primary">atpE</name>
    <name evidence="8" type="ORF">SAMN02745355_0505</name>
</gene>
<dbReference type="GO" id="GO:0005524">
    <property type="term" value="F:ATP binding"/>
    <property type="evidence" value="ECO:0007669"/>
    <property type="project" value="UniProtKB-UniRule"/>
</dbReference>
<comment type="subcellular location">
    <subcellularLocation>
        <location evidence="7">Cell membrane</location>
        <topology evidence="7">Peripheral membrane protein</topology>
    </subcellularLocation>
</comment>
<dbReference type="GO" id="GO:0046961">
    <property type="term" value="F:proton-transporting ATPase activity, rotational mechanism"/>
    <property type="evidence" value="ECO:0007669"/>
    <property type="project" value="InterPro"/>
</dbReference>
<keyword evidence="3 7" id="KW-0375">Hydrogen ion transport</keyword>
<dbReference type="Proteomes" id="UP000192315">
    <property type="component" value="Unassembled WGS sequence"/>
</dbReference>
<keyword evidence="9" id="KW-1185">Reference proteome</keyword>
<evidence type="ECO:0000256" key="3">
    <source>
        <dbReference type="ARBA" id="ARBA00022781"/>
    </source>
</evidence>
<evidence type="ECO:0000256" key="7">
    <source>
        <dbReference type="HAMAP-Rule" id="MF_00311"/>
    </source>
</evidence>